<dbReference type="Proteomes" id="UP000204551">
    <property type="component" value="Chromosome"/>
</dbReference>
<evidence type="ECO:0000256" key="1">
    <source>
        <dbReference type="SAM" id="Phobius"/>
    </source>
</evidence>
<keyword evidence="5" id="KW-1185">Reference proteome</keyword>
<accession>A0A221UVY7</accession>
<sequence length="40" mass="4609">MEIVTPIVKLIDNNPFISIVFCLLIALALITYKIVKKRTY</sequence>
<name>A0A221UVY7_9FLAO</name>
<dbReference type="Proteomes" id="UP000315363">
    <property type="component" value="Unassembled WGS sequence"/>
</dbReference>
<evidence type="ECO:0000313" key="3">
    <source>
        <dbReference type="EMBL" id="TQO38376.1"/>
    </source>
</evidence>
<protein>
    <submittedName>
        <fullName evidence="2">Uncharacterized protein</fullName>
    </submittedName>
</protein>
<keyword evidence="1" id="KW-0812">Transmembrane</keyword>
<feature type="transmembrane region" description="Helical" evidence="1">
    <location>
        <begin position="16"/>
        <end position="35"/>
    </location>
</feature>
<dbReference type="KEGG" id="aalg:AREALGSMS7_02023"/>
<dbReference type="EMBL" id="CP022515">
    <property type="protein sequence ID" value="ASO05482.1"/>
    <property type="molecule type" value="Genomic_DNA"/>
</dbReference>
<dbReference type="EMBL" id="VHIF01000001">
    <property type="protein sequence ID" value="TQO38376.1"/>
    <property type="molecule type" value="Genomic_DNA"/>
</dbReference>
<reference evidence="3 5" key="2">
    <citation type="submission" date="2019-06" db="EMBL/GenBank/DDBJ databases">
        <title>A large-scale integrated study on North Sea by COGITO (Coastal Microbe Genomic &amp; Taxonomic Observatory).</title>
        <authorList>
            <person name="Teeling H."/>
        </authorList>
    </citation>
    <scope>NUCLEOTIDE SEQUENCE [LARGE SCALE GENOMIC DNA]</scope>
    <source>
        <strain evidence="3 5">MAR_2009_79</strain>
    </source>
</reference>
<organism evidence="2 4">
    <name type="scientific">Arenibacter algicola</name>
    <dbReference type="NCBI Taxonomy" id="616991"/>
    <lineage>
        <taxon>Bacteria</taxon>
        <taxon>Pseudomonadati</taxon>
        <taxon>Bacteroidota</taxon>
        <taxon>Flavobacteriia</taxon>
        <taxon>Flavobacteriales</taxon>
        <taxon>Flavobacteriaceae</taxon>
        <taxon>Arenibacter</taxon>
    </lineage>
</organism>
<evidence type="ECO:0000313" key="5">
    <source>
        <dbReference type="Proteomes" id="UP000315363"/>
    </source>
</evidence>
<gene>
    <name evidence="2" type="ORF">AREALGSMS7_02023</name>
    <name evidence="3" type="ORF">GQ41_3022</name>
</gene>
<dbReference type="AlphaFoldDB" id="A0A221UVY7"/>
<keyword evidence="1" id="KW-0472">Membrane</keyword>
<proteinExistence type="predicted"/>
<keyword evidence="1" id="KW-1133">Transmembrane helix</keyword>
<evidence type="ECO:0000313" key="4">
    <source>
        <dbReference type="Proteomes" id="UP000204551"/>
    </source>
</evidence>
<reference evidence="2 4" key="1">
    <citation type="submission" date="2017-07" db="EMBL/GenBank/DDBJ databases">
        <title>Genome Sequence of Arenibacter algicola Strain SMS7 Isolated from a culture of the Diatom Skeletonema marinoi.</title>
        <authorList>
            <person name="Topel M."/>
            <person name="Pinder M.I.M."/>
            <person name="Johansson O.N."/>
            <person name="Kourtchenko O."/>
            <person name="Godhe A."/>
            <person name="Clarke A.K."/>
        </authorList>
    </citation>
    <scope>NUCLEOTIDE SEQUENCE [LARGE SCALE GENOMIC DNA]</scope>
    <source>
        <strain evidence="2 4">SMS7</strain>
    </source>
</reference>
<evidence type="ECO:0000313" key="2">
    <source>
        <dbReference type="EMBL" id="ASO05482.1"/>
    </source>
</evidence>